<accession>A0AAU8AU23</accession>
<sequence>MNFNLKKEWFEKINRGEKTHEYRLFNDYWNARIPKLKKGDIITFCKGYPKSDDNDSRLTAIIEKIDIDIGLKTDLKVLEYVWDIEFRLLRGRVK</sequence>
<proteinExistence type="predicted"/>
<evidence type="ECO:0000313" key="1">
    <source>
        <dbReference type="EMBL" id="XCD03064.1"/>
    </source>
</evidence>
<reference evidence="1" key="1">
    <citation type="submission" date="2024-03" db="EMBL/GenBank/DDBJ databases">
        <title>Diverse circular DNA viruses in blood, oral, and fecal samples of captive lemurs.</title>
        <authorList>
            <person name="Paietta E.N."/>
            <person name="Kraberger S."/>
            <person name="Lund M.C."/>
            <person name="Custer J.M."/>
            <person name="Vargas K.M."/>
            <person name="Ehmke E.E."/>
            <person name="Yoder A.D."/>
            <person name="Varsani A."/>
        </authorList>
    </citation>
    <scope>NUCLEOTIDE SEQUENCE</scope>
    <source>
        <strain evidence="1">Duke_17_45</strain>
    </source>
</reference>
<dbReference type="InterPro" id="IPR015947">
    <property type="entry name" value="PUA-like_sf"/>
</dbReference>
<dbReference type="Gene3D" id="2.30.130.30">
    <property type="entry name" value="Hypothetical protein"/>
    <property type="match status" value="1"/>
</dbReference>
<protein>
    <submittedName>
        <fullName evidence="1">ASCH PF0470-like protein</fullName>
    </submittedName>
</protein>
<dbReference type="SUPFAM" id="SSF88697">
    <property type="entry name" value="PUA domain-like"/>
    <property type="match status" value="1"/>
</dbReference>
<organism evidence="1">
    <name type="scientific">Dulem virus 31</name>
    <dbReference type="NCBI Taxonomy" id="3145749"/>
    <lineage>
        <taxon>Viruses</taxon>
        <taxon>Monodnaviria</taxon>
        <taxon>Sangervirae</taxon>
        <taxon>Phixviricota</taxon>
        <taxon>Malgrandaviricetes</taxon>
        <taxon>Petitvirales</taxon>
        <taxon>Microviridae</taxon>
        <taxon>Microvirus</taxon>
    </lineage>
</organism>
<dbReference type="EMBL" id="PP511318">
    <property type="protein sequence ID" value="XCD03064.1"/>
    <property type="molecule type" value="Genomic_DNA"/>
</dbReference>
<name>A0AAU8AU23_9VIRU</name>